<dbReference type="Proteomes" id="UP000283895">
    <property type="component" value="Unassembled WGS sequence"/>
</dbReference>
<reference evidence="1 2" key="1">
    <citation type="submission" date="2015-09" db="EMBL/GenBank/DDBJ databases">
        <title>Host preference determinants of Valsa canker pathogens revealed by comparative genomics.</title>
        <authorList>
            <person name="Yin Z."/>
            <person name="Huang L."/>
        </authorList>
    </citation>
    <scope>NUCLEOTIDE SEQUENCE [LARGE SCALE GENOMIC DNA]</scope>
    <source>
        <strain evidence="1 2">03-1</strain>
    </source>
</reference>
<sequence>MSLIDAIATPESLPGIRILGFECCRCNGVSLTNSLAKCDDEQCSHKYCHGCTVIDRAGRLWDKKLCVQVHWLCQCGSARPVIDTLVVDETGKLAKPVCSCQDPAFLALYNTYGRLCKNMRLSVVLPFALNTAHDVQSLVAELDGTSYGPCLRVEREANKATKKVETHAMGYVNEEWEKAIKCWSDPGSP</sequence>
<evidence type="ECO:0000313" key="2">
    <source>
        <dbReference type="Proteomes" id="UP000283895"/>
    </source>
</evidence>
<dbReference type="EMBL" id="LKEA01000046">
    <property type="protein sequence ID" value="ROV93159.1"/>
    <property type="molecule type" value="Genomic_DNA"/>
</dbReference>
<comment type="caution">
    <text evidence="1">The sequence shown here is derived from an EMBL/GenBank/DDBJ whole genome shotgun (WGS) entry which is preliminary data.</text>
</comment>
<organism evidence="1 2">
    <name type="scientific">Cytospora schulzeri</name>
    <dbReference type="NCBI Taxonomy" id="448051"/>
    <lineage>
        <taxon>Eukaryota</taxon>
        <taxon>Fungi</taxon>
        <taxon>Dikarya</taxon>
        <taxon>Ascomycota</taxon>
        <taxon>Pezizomycotina</taxon>
        <taxon>Sordariomycetes</taxon>
        <taxon>Sordariomycetidae</taxon>
        <taxon>Diaporthales</taxon>
        <taxon>Cytosporaceae</taxon>
        <taxon>Cytospora</taxon>
    </lineage>
</organism>
<evidence type="ECO:0000313" key="1">
    <source>
        <dbReference type="EMBL" id="ROV93159.1"/>
    </source>
</evidence>
<accession>A0A423VQ68</accession>
<proteinExistence type="predicted"/>
<protein>
    <submittedName>
        <fullName evidence="1">Uncharacterized protein</fullName>
    </submittedName>
</protein>
<gene>
    <name evidence="1" type="ORF">VMCG_08724</name>
</gene>
<dbReference type="AlphaFoldDB" id="A0A423VQ68"/>
<keyword evidence="2" id="KW-1185">Reference proteome</keyword>
<name>A0A423VQ68_9PEZI</name>